<dbReference type="Proteomes" id="UP000054928">
    <property type="component" value="Unassembled WGS sequence"/>
</dbReference>
<accession>A0A0P1ASL3</accession>
<feature type="domain" description="Reverse transcriptase" evidence="2">
    <location>
        <begin position="107"/>
        <end position="210"/>
    </location>
</feature>
<dbReference type="EMBL" id="CCYD01001336">
    <property type="protein sequence ID" value="CEG44996.1"/>
    <property type="molecule type" value="Genomic_DNA"/>
</dbReference>
<evidence type="ECO:0000313" key="3">
    <source>
        <dbReference type="EMBL" id="CEG44996.1"/>
    </source>
</evidence>
<reference evidence="4" key="1">
    <citation type="submission" date="2014-09" db="EMBL/GenBank/DDBJ databases">
        <authorList>
            <person name="Sharma Rahul"/>
            <person name="Thines Marco"/>
        </authorList>
    </citation>
    <scope>NUCLEOTIDE SEQUENCE [LARGE SCALE GENOMIC DNA]</scope>
</reference>
<protein>
    <submittedName>
        <fullName evidence="3">Pollike protein</fullName>
    </submittedName>
</protein>
<evidence type="ECO:0000313" key="4">
    <source>
        <dbReference type="Proteomes" id="UP000054928"/>
    </source>
</evidence>
<feature type="region of interest" description="Disordered" evidence="1">
    <location>
        <begin position="1"/>
        <end position="22"/>
    </location>
</feature>
<sequence length="215" mass="24131">MGDTNSSTGPPPSANPDSQRELLNTIDKRVTSEEQALLNATISRDELTDALKHMKANSAPGMDGLPAGFYRVAGKDFGKCLSTVFNFQLSRGELLPFQRKSAVCMLHKKGLRDDPGNFRPISLIGIDVKALSKVLTYRLQTFLPQLIHGDQKTFVQGRPIHHHVRFMADLQDLVTARKEEAYAMFIDIEKVYDRVNWDYMFQVLDRMVCGGALTD</sequence>
<dbReference type="AlphaFoldDB" id="A0A0P1ASL3"/>
<proteinExistence type="predicted"/>
<dbReference type="RefSeq" id="XP_024581365.1">
    <property type="nucleotide sequence ID" value="XM_024715693.1"/>
</dbReference>
<dbReference type="Pfam" id="PF00078">
    <property type="entry name" value="RVT_1"/>
    <property type="match status" value="1"/>
</dbReference>
<dbReference type="PANTHER" id="PTHR19446">
    <property type="entry name" value="REVERSE TRANSCRIPTASES"/>
    <property type="match status" value="1"/>
</dbReference>
<dbReference type="OrthoDB" id="93167at2759"/>
<evidence type="ECO:0000256" key="1">
    <source>
        <dbReference type="SAM" id="MobiDB-lite"/>
    </source>
</evidence>
<dbReference type="GeneID" id="36396374"/>
<organism evidence="3 4">
    <name type="scientific">Plasmopara halstedii</name>
    <name type="common">Downy mildew of sunflower</name>
    <dbReference type="NCBI Taxonomy" id="4781"/>
    <lineage>
        <taxon>Eukaryota</taxon>
        <taxon>Sar</taxon>
        <taxon>Stramenopiles</taxon>
        <taxon>Oomycota</taxon>
        <taxon>Peronosporomycetes</taxon>
        <taxon>Peronosporales</taxon>
        <taxon>Peronosporaceae</taxon>
        <taxon>Plasmopara</taxon>
    </lineage>
</organism>
<evidence type="ECO:0000259" key="2">
    <source>
        <dbReference type="Pfam" id="PF00078"/>
    </source>
</evidence>
<name>A0A0P1ASL3_PLAHL</name>
<dbReference type="InterPro" id="IPR000477">
    <property type="entry name" value="RT_dom"/>
</dbReference>
<keyword evidence="4" id="KW-1185">Reference proteome</keyword>